<dbReference type="GO" id="GO:0009788">
    <property type="term" value="P:negative regulation of abscisic acid-activated signaling pathway"/>
    <property type="evidence" value="ECO:0007669"/>
    <property type="project" value="InterPro"/>
</dbReference>
<evidence type="ECO:0000256" key="2">
    <source>
        <dbReference type="ARBA" id="ARBA00022723"/>
    </source>
</evidence>
<keyword evidence="10" id="KW-1185">Reference proteome</keyword>
<comment type="caution">
    <text evidence="9">The sequence shown here is derived from an EMBL/GenBank/DDBJ whole genome shotgun (WGS) entry which is preliminary data.</text>
</comment>
<keyword evidence="2" id="KW-0479">Metal-binding</keyword>
<dbReference type="Gene3D" id="3.30.160.60">
    <property type="entry name" value="Classic Zinc Finger"/>
    <property type="match status" value="1"/>
</dbReference>
<dbReference type="GO" id="GO:0005634">
    <property type="term" value="C:nucleus"/>
    <property type="evidence" value="ECO:0007669"/>
    <property type="project" value="UniProtKB-SubCell"/>
</dbReference>
<accession>A0AAN9KTE6</accession>
<feature type="region of interest" description="Disordered" evidence="7">
    <location>
        <begin position="90"/>
        <end position="111"/>
    </location>
</feature>
<evidence type="ECO:0000313" key="9">
    <source>
        <dbReference type="EMBL" id="KAK7322556.1"/>
    </source>
</evidence>
<evidence type="ECO:0000256" key="1">
    <source>
        <dbReference type="ARBA" id="ARBA00004123"/>
    </source>
</evidence>
<feature type="region of interest" description="Disordered" evidence="7">
    <location>
        <begin position="254"/>
        <end position="302"/>
    </location>
</feature>
<protein>
    <recommendedName>
        <fullName evidence="8">C2H2-type domain-containing protein</fullName>
    </recommendedName>
</protein>
<dbReference type="SUPFAM" id="SSF57667">
    <property type="entry name" value="beta-beta-alpha zinc fingers"/>
    <property type="match status" value="1"/>
</dbReference>
<dbReference type="Pfam" id="PF13912">
    <property type="entry name" value="zf-C2H2_6"/>
    <property type="match status" value="1"/>
</dbReference>
<comment type="subcellular location">
    <subcellularLocation>
        <location evidence="1">Nucleus</location>
    </subcellularLocation>
</comment>
<dbReference type="AlphaFoldDB" id="A0AAN9KTE6"/>
<evidence type="ECO:0000256" key="6">
    <source>
        <dbReference type="PROSITE-ProRule" id="PRU00042"/>
    </source>
</evidence>
<keyword evidence="4" id="KW-0862">Zinc</keyword>
<feature type="region of interest" description="Disordered" evidence="7">
    <location>
        <begin position="1"/>
        <end position="37"/>
    </location>
</feature>
<evidence type="ECO:0000259" key="8">
    <source>
        <dbReference type="PROSITE" id="PS50157"/>
    </source>
</evidence>
<keyword evidence="5" id="KW-0539">Nucleus</keyword>
<evidence type="ECO:0000256" key="4">
    <source>
        <dbReference type="ARBA" id="ARBA00022833"/>
    </source>
</evidence>
<dbReference type="PANTHER" id="PTHR47287:SF9">
    <property type="entry name" value="ZINC FINGER PROTEIN 4-LIKE"/>
    <property type="match status" value="1"/>
</dbReference>
<dbReference type="InterPro" id="IPR013087">
    <property type="entry name" value="Znf_C2H2_type"/>
</dbReference>
<feature type="domain" description="C2H2-type" evidence="8">
    <location>
        <begin position="117"/>
        <end position="144"/>
    </location>
</feature>
<gene>
    <name evidence="9" type="ORF">VNO77_25942</name>
</gene>
<dbReference type="InterPro" id="IPR036236">
    <property type="entry name" value="Znf_C2H2_sf"/>
</dbReference>
<evidence type="ECO:0000313" key="10">
    <source>
        <dbReference type="Proteomes" id="UP001367508"/>
    </source>
</evidence>
<sequence>MASHVSEGCPSQASSLSTSSESISHKVDAEEEKNNDEVTMKMKHVQSEKDQASNSNFQIMLDFVKLSKDDTIRGSKVELDFFNLGNEGSSSCRANNINPEEKDDNNNDDKASESKTFSCNFCKREFSSSQALGGHQNAHKRERALAKHRQGNDMDAFGHPHFSYYPYHMHSFYGSYNRGLGVRMESMIQKPLYNWTSPNLRFGQTWSRQEMLNPSLNRLRLEGLQTNNGVGILGNSSNLRIENDSSTVGHIPFLGDSSTNAAPNPNSTMDKPTLTIMGDHNSKGEDTSNHGSSSGIDLSLKL</sequence>
<reference evidence="9 10" key="1">
    <citation type="submission" date="2024-01" db="EMBL/GenBank/DDBJ databases">
        <title>The genomes of 5 underutilized Papilionoideae crops provide insights into root nodulation and disease resistanc.</title>
        <authorList>
            <person name="Jiang F."/>
        </authorList>
    </citation>
    <scope>NUCLEOTIDE SEQUENCE [LARGE SCALE GENOMIC DNA]</scope>
    <source>
        <strain evidence="9">LVBAO_FW01</strain>
        <tissue evidence="9">Leaves</tissue>
    </source>
</reference>
<dbReference type="PROSITE" id="PS50157">
    <property type="entry name" value="ZINC_FINGER_C2H2_2"/>
    <property type="match status" value="1"/>
</dbReference>
<dbReference type="EMBL" id="JAYMYQ010000006">
    <property type="protein sequence ID" value="KAK7322556.1"/>
    <property type="molecule type" value="Genomic_DNA"/>
</dbReference>
<dbReference type="PROSITE" id="PS00028">
    <property type="entry name" value="ZINC_FINGER_C2H2_1"/>
    <property type="match status" value="1"/>
</dbReference>
<organism evidence="9 10">
    <name type="scientific">Canavalia gladiata</name>
    <name type="common">Sword bean</name>
    <name type="synonym">Dolichos gladiatus</name>
    <dbReference type="NCBI Taxonomy" id="3824"/>
    <lineage>
        <taxon>Eukaryota</taxon>
        <taxon>Viridiplantae</taxon>
        <taxon>Streptophyta</taxon>
        <taxon>Embryophyta</taxon>
        <taxon>Tracheophyta</taxon>
        <taxon>Spermatophyta</taxon>
        <taxon>Magnoliopsida</taxon>
        <taxon>eudicotyledons</taxon>
        <taxon>Gunneridae</taxon>
        <taxon>Pentapetalae</taxon>
        <taxon>rosids</taxon>
        <taxon>fabids</taxon>
        <taxon>Fabales</taxon>
        <taxon>Fabaceae</taxon>
        <taxon>Papilionoideae</taxon>
        <taxon>50 kb inversion clade</taxon>
        <taxon>NPAAA clade</taxon>
        <taxon>indigoferoid/millettioid clade</taxon>
        <taxon>Phaseoleae</taxon>
        <taxon>Canavalia</taxon>
    </lineage>
</organism>
<keyword evidence="3 6" id="KW-0863">Zinc-finger</keyword>
<feature type="compositionally biased region" description="Low complexity" evidence="7">
    <location>
        <begin position="11"/>
        <end position="22"/>
    </location>
</feature>
<dbReference type="Proteomes" id="UP001367508">
    <property type="component" value="Unassembled WGS sequence"/>
</dbReference>
<feature type="compositionally biased region" description="Polar residues" evidence="7">
    <location>
        <begin position="256"/>
        <end position="270"/>
    </location>
</feature>
<dbReference type="InterPro" id="IPR044246">
    <property type="entry name" value="ZFP3-like"/>
</dbReference>
<name>A0AAN9KTE6_CANGL</name>
<proteinExistence type="predicted"/>
<evidence type="ECO:0000256" key="5">
    <source>
        <dbReference type="ARBA" id="ARBA00023242"/>
    </source>
</evidence>
<dbReference type="GO" id="GO:0008270">
    <property type="term" value="F:zinc ion binding"/>
    <property type="evidence" value="ECO:0007669"/>
    <property type="project" value="UniProtKB-KW"/>
</dbReference>
<evidence type="ECO:0000256" key="3">
    <source>
        <dbReference type="ARBA" id="ARBA00022771"/>
    </source>
</evidence>
<dbReference type="PANTHER" id="PTHR47287">
    <property type="entry name" value="C2H2 AND C2HC ZINC FINGERS SUPERFAMILY PROTEIN"/>
    <property type="match status" value="1"/>
</dbReference>
<evidence type="ECO:0000256" key="7">
    <source>
        <dbReference type="SAM" id="MobiDB-lite"/>
    </source>
</evidence>